<sequence>MTSPHRPPHVSDQEARRAAAMLVSLWESDELAAAHQLPRTQERTLAVIDAAGHMTASALGQRLGARASSVSRLCGRLESAGLLSRRRASHDRRRVDFTLTEAGKRALESVRRQRLDRMNAMLASLDRPAQAALTRGLEGLGDALARLPRADCRRRPSLGGEHALAEGGEGTGEQA</sequence>
<keyword evidence="3" id="KW-0804">Transcription</keyword>
<dbReference type="PANTHER" id="PTHR33164">
    <property type="entry name" value="TRANSCRIPTIONAL REGULATOR, MARR FAMILY"/>
    <property type="match status" value="1"/>
</dbReference>
<dbReference type="InterPro" id="IPR000835">
    <property type="entry name" value="HTH_MarR-typ"/>
</dbReference>
<dbReference type="PANTHER" id="PTHR33164:SF43">
    <property type="entry name" value="HTH-TYPE TRANSCRIPTIONAL REPRESSOR YETL"/>
    <property type="match status" value="1"/>
</dbReference>
<name>A0ABW6YG64_9ACTN</name>
<feature type="region of interest" description="Disordered" evidence="4">
    <location>
        <begin position="154"/>
        <end position="175"/>
    </location>
</feature>
<evidence type="ECO:0000256" key="4">
    <source>
        <dbReference type="SAM" id="MobiDB-lite"/>
    </source>
</evidence>
<keyword evidence="7" id="KW-1185">Reference proteome</keyword>
<dbReference type="EMBL" id="JBIBSM010000012">
    <property type="protein sequence ID" value="MFF8278840.1"/>
    <property type="molecule type" value="Genomic_DNA"/>
</dbReference>
<dbReference type="InterPro" id="IPR023187">
    <property type="entry name" value="Tscrpt_reg_MarR-type_CS"/>
</dbReference>
<feature type="domain" description="HTH marR-type" evidence="5">
    <location>
        <begin position="1"/>
        <end position="142"/>
    </location>
</feature>
<accession>A0ABW6YG64</accession>
<evidence type="ECO:0000256" key="2">
    <source>
        <dbReference type="ARBA" id="ARBA00023125"/>
    </source>
</evidence>
<reference evidence="6 7" key="1">
    <citation type="submission" date="2024-10" db="EMBL/GenBank/DDBJ databases">
        <title>The Natural Products Discovery Center: Release of the First 8490 Sequenced Strains for Exploring Actinobacteria Biosynthetic Diversity.</title>
        <authorList>
            <person name="Kalkreuter E."/>
            <person name="Kautsar S.A."/>
            <person name="Yang D."/>
            <person name="Bader C.D."/>
            <person name="Teijaro C.N."/>
            <person name="Fluegel L."/>
            <person name="Davis C.M."/>
            <person name="Simpson J.R."/>
            <person name="Lauterbach L."/>
            <person name="Steele A.D."/>
            <person name="Gui C."/>
            <person name="Meng S."/>
            <person name="Li G."/>
            <person name="Viehrig K."/>
            <person name="Ye F."/>
            <person name="Su P."/>
            <person name="Kiefer A.F."/>
            <person name="Nichols A."/>
            <person name="Cepeda A.J."/>
            <person name="Yan W."/>
            <person name="Fan B."/>
            <person name="Jiang Y."/>
            <person name="Adhikari A."/>
            <person name="Zheng C.-J."/>
            <person name="Schuster L."/>
            <person name="Cowan T.M."/>
            <person name="Smanski M.J."/>
            <person name="Chevrette M.G."/>
            <person name="De Carvalho L.P.S."/>
            <person name="Shen B."/>
        </authorList>
    </citation>
    <scope>NUCLEOTIDE SEQUENCE [LARGE SCALE GENOMIC DNA]</scope>
    <source>
        <strain evidence="6 7">NPDC015755</strain>
    </source>
</reference>
<dbReference type="SUPFAM" id="SSF46785">
    <property type="entry name" value="Winged helix' DNA-binding domain"/>
    <property type="match status" value="1"/>
</dbReference>
<dbReference type="Proteomes" id="UP001603013">
    <property type="component" value="Unassembled WGS sequence"/>
</dbReference>
<dbReference type="PROSITE" id="PS50995">
    <property type="entry name" value="HTH_MARR_2"/>
    <property type="match status" value="1"/>
</dbReference>
<evidence type="ECO:0000256" key="3">
    <source>
        <dbReference type="ARBA" id="ARBA00023163"/>
    </source>
</evidence>
<dbReference type="PRINTS" id="PR00598">
    <property type="entry name" value="HTHMARR"/>
</dbReference>
<keyword evidence="1" id="KW-0805">Transcription regulation</keyword>
<dbReference type="PROSITE" id="PS01117">
    <property type="entry name" value="HTH_MARR_1"/>
    <property type="match status" value="1"/>
</dbReference>
<evidence type="ECO:0000313" key="7">
    <source>
        <dbReference type="Proteomes" id="UP001603013"/>
    </source>
</evidence>
<evidence type="ECO:0000256" key="1">
    <source>
        <dbReference type="ARBA" id="ARBA00023015"/>
    </source>
</evidence>
<evidence type="ECO:0000313" key="6">
    <source>
        <dbReference type="EMBL" id="MFF8278840.1"/>
    </source>
</evidence>
<dbReference type="InterPro" id="IPR039422">
    <property type="entry name" value="MarR/SlyA-like"/>
</dbReference>
<comment type="caution">
    <text evidence="6">The sequence shown here is derived from an EMBL/GenBank/DDBJ whole genome shotgun (WGS) entry which is preliminary data.</text>
</comment>
<evidence type="ECO:0000259" key="5">
    <source>
        <dbReference type="PROSITE" id="PS50995"/>
    </source>
</evidence>
<protein>
    <submittedName>
        <fullName evidence="6">MarR family winged helix-turn-helix transcriptional regulator</fullName>
    </submittedName>
</protein>
<proteinExistence type="predicted"/>
<dbReference type="RefSeq" id="WP_391935920.1">
    <property type="nucleotide sequence ID" value="NZ_JBIBSM010000012.1"/>
</dbReference>
<dbReference type="Gene3D" id="1.10.10.10">
    <property type="entry name" value="Winged helix-like DNA-binding domain superfamily/Winged helix DNA-binding domain"/>
    <property type="match status" value="1"/>
</dbReference>
<dbReference type="InterPro" id="IPR036388">
    <property type="entry name" value="WH-like_DNA-bd_sf"/>
</dbReference>
<dbReference type="Pfam" id="PF12802">
    <property type="entry name" value="MarR_2"/>
    <property type="match status" value="1"/>
</dbReference>
<dbReference type="SMART" id="SM00347">
    <property type="entry name" value="HTH_MARR"/>
    <property type="match status" value="1"/>
</dbReference>
<gene>
    <name evidence="6" type="ORF">ACF05T_22415</name>
</gene>
<keyword evidence="2" id="KW-0238">DNA-binding</keyword>
<dbReference type="InterPro" id="IPR036390">
    <property type="entry name" value="WH_DNA-bd_sf"/>
</dbReference>
<organism evidence="6 7">
    <name type="scientific">Streptomyces lateritius</name>
    <dbReference type="NCBI Taxonomy" id="67313"/>
    <lineage>
        <taxon>Bacteria</taxon>
        <taxon>Bacillati</taxon>
        <taxon>Actinomycetota</taxon>
        <taxon>Actinomycetes</taxon>
        <taxon>Kitasatosporales</taxon>
        <taxon>Streptomycetaceae</taxon>
        <taxon>Streptomyces</taxon>
    </lineage>
</organism>